<sequence>MSSQLVKGARPALKEIKAVLSSNRDDARKRVLQLYKLWYRQAPYVVLDYDVPLTIDRCRTRIRDEFEKNRHVNDIRAIDLLVVKGQMELVETAEIWKQRGHIMDYFEQQKPVQQKDFLCFIFFACFSFCFRVNCWESYELDLFDLVEEVNQNFYEFLGISPNSEPNEIKKAYRKLSLQLHPDRNSDSDAETKFRYLASIYDVLKDEVKRARYNQVLEFGLPDWRSPVFYFRRVRKLTLYELTNILVIIISIGHYFVLWAQHFEKKLTLQNFINFEKITE</sequence>
<evidence type="ECO:0000313" key="9">
    <source>
        <dbReference type="Proteomes" id="UP000276133"/>
    </source>
</evidence>
<dbReference type="PROSITE" id="PS50076">
    <property type="entry name" value="DNAJ_2"/>
    <property type="match status" value="1"/>
</dbReference>
<dbReference type="InterPro" id="IPR008011">
    <property type="entry name" value="Complex1_LYR_dom"/>
</dbReference>
<dbReference type="PRINTS" id="PR00625">
    <property type="entry name" value="JDOMAIN"/>
</dbReference>
<keyword evidence="4 6" id="KW-0472">Membrane</keyword>
<keyword evidence="2" id="KW-0732">Signal</keyword>
<dbReference type="AlphaFoldDB" id="A0A3M7T3B3"/>
<dbReference type="GO" id="GO:0012505">
    <property type="term" value="C:endomembrane system"/>
    <property type="evidence" value="ECO:0007669"/>
    <property type="project" value="UniProtKB-SubCell"/>
</dbReference>
<dbReference type="CDD" id="cd20266">
    <property type="entry name" value="Complex1_LYR_NDUFA6_LYRM6"/>
    <property type="match status" value="1"/>
</dbReference>
<comment type="caution">
    <text evidence="8">The sequence shown here is derived from an EMBL/GenBank/DDBJ whole genome shotgun (WGS) entry which is preliminary data.</text>
</comment>
<dbReference type="SMART" id="SM00271">
    <property type="entry name" value="DnaJ"/>
    <property type="match status" value="1"/>
</dbReference>
<dbReference type="InterPro" id="IPR018253">
    <property type="entry name" value="DnaJ_domain_CS"/>
</dbReference>
<evidence type="ECO:0000256" key="5">
    <source>
        <dbReference type="ARBA" id="ARBA00037847"/>
    </source>
</evidence>
<dbReference type="Gene3D" id="1.10.287.110">
    <property type="entry name" value="DnaJ domain"/>
    <property type="match status" value="1"/>
</dbReference>
<dbReference type="InterPro" id="IPR036869">
    <property type="entry name" value="J_dom_sf"/>
</dbReference>
<keyword evidence="1 6" id="KW-0812">Transmembrane</keyword>
<dbReference type="PROSITE" id="PS00636">
    <property type="entry name" value="DNAJ_1"/>
    <property type="match status" value="1"/>
</dbReference>
<dbReference type="Proteomes" id="UP000276133">
    <property type="component" value="Unassembled WGS sequence"/>
</dbReference>
<evidence type="ECO:0000256" key="6">
    <source>
        <dbReference type="SAM" id="Phobius"/>
    </source>
</evidence>
<dbReference type="CDD" id="cd06257">
    <property type="entry name" value="DnaJ"/>
    <property type="match status" value="1"/>
</dbReference>
<dbReference type="SUPFAM" id="SSF46565">
    <property type="entry name" value="Chaperone J-domain"/>
    <property type="match status" value="1"/>
</dbReference>
<gene>
    <name evidence="8" type="ORF">BpHYR1_032733</name>
</gene>
<dbReference type="InterPro" id="IPR052606">
    <property type="entry name" value="DnaJ_domain_protein"/>
</dbReference>
<dbReference type="STRING" id="10195.A0A3M7T3B3"/>
<dbReference type="PANTHER" id="PTHR44653">
    <property type="entry name" value="DNAJ HOMOLOG SUBFAMILY C MEMBER 1"/>
    <property type="match status" value="1"/>
</dbReference>
<evidence type="ECO:0000256" key="2">
    <source>
        <dbReference type="ARBA" id="ARBA00022729"/>
    </source>
</evidence>
<protein>
    <submittedName>
        <fullName evidence="8">DnaJ-like protein</fullName>
    </submittedName>
</protein>
<comment type="subcellular location">
    <subcellularLocation>
        <location evidence="5">Endomembrane system</location>
        <topology evidence="5">Single-pass membrane protein</topology>
    </subcellularLocation>
</comment>
<dbReference type="Pfam" id="PF05347">
    <property type="entry name" value="Complex1_LYR"/>
    <property type="match status" value="1"/>
</dbReference>
<keyword evidence="9" id="KW-1185">Reference proteome</keyword>
<name>A0A3M7T3B3_BRAPC</name>
<proteinExistence type="predicted"/>
<feature type="transmembrane region" description="Helical" evidence="6">
    <location>
        <begin position="238"/>
        <end position="259"/>
    </location>
</feature>
<evidence type="ECO:0000256" key="3">
    <source>
        <dbReference type="ARBA" id="ARBA00022989"/>
    </source>
</evidence>
<keyword evidence="3 6" id="KW-1133">Transmembrane helix</keyword>
<dbReference type="InterPro" id="IPR001623">
    <property type="entry name" value="DnaJ_domain"/>
</dbReference>
<feature type="domain" description="J" evidence="7">
    <location>
        <begin position="152"/>
        <end position="216"/>
    </location>
</feature>
<dbReference type="InterPro" id="IPR045299">
    <property type="entry name" value="Complex1_LYR_NDUFA6_LYRM6"/>
</dbReference>
<accession>A0A3M7T3B3</accession>
<dbReference type="GO" id="GO:0045271">
    <property type="term" value="C:respiratory chain complex I"/>
    <property type="evidence" value="ECO:0007669"/>
    <property type="project" value="InterPro"/>
</dbReference>
<organism evidence="8 9">
    <name type="scientific">Brachionus plicatilis</name>
    <name type="common">Marine rotifer</name>
    <name type="synonym">Brachionus muelleri</name>
    <dbReference type="NCBI Taxonomy" id="10195"/>
    <lineage>
        <taxon>Eukaryota</taxon>
        <taxon>Metazoa</taxon>
        <taxon>Spiralia</taxon>
        <taxon>Gnathifera</taxon>
        <taxon>Rotifera</taxon>
        <taxon>Eurotatoria</taxon>
        <taxon>Monogononta</taxon>
        <taxon>Pseudotrocha</taxon>
        <taxon>Ploima</taxon>
        <taxon>Brachionidae</taxon>
        <taxon>Brachionus</taxon>
    </lineage>
</organism>
<evidence type="ECO:0000256" key="4">
    <source>
        <dbReference type="ARBA" id="ARBA00023136"/>
    </source>
</evidence>
<evidence type="ECO:0000256" key="1">
    <source>
        <dbReference type="ARBA" id="ARBA00022692"/>
    </source>
</evidence>
<reference evidence="8 9" key="1">
    <citation type="journal article" date="2018" name="Sci. Rep.">
        <title>Genomic signatures of local adaptation to the degree of environmental predictability in rotifers.</title>
        <authorList>
            <person name="Franch-Gras L."/>
            <person name="Hahn C."/>
            <person name="Garcia-Roger E.M."/>
            <person name="Carmona M.J."/>
            <person name="Serra M."/>
            <person name="Gomez A."/>
        </authorList>
    </citation>
    <scope>NUCLEOTIDE SEQUENCE [LARGE SCALE GENOMIC DNA]</scope>
    <source>
        <strain evidence="8">HYR1</strain>
    </source>
</reference>
<dbReference type="EMBL" id="REGN01000359">
    <property type="protein sequence ID" value="RNA42511.1"/>
    <property type="molecule type" value="Genomic_DNA"/>
</dbReference>
<evidence type="ECO:0000259" key="7">
    <source>
        <dbReference type="PROSITE" id="PS50076"/>
    </source>
</evidence>
<dbReference type="PANTHER" id="PTHR44653:SF2">
    <property type="entry name" value="DNAJ HOMOLOG SUBFAMILY C MEMBER 1"/>
    <property type="match status" value="1"/>
</dbReference>
<dbReference type="Pfam" id="PF00226">
    <property type="entry name" value="DnaJ"/>
    <property type="match status" value="1"/>
</dbReference>
<dbReference type="OrthoDB" id="14535at2759"/>
<evidence type="ECO:0000313" key="8">
    <source>
        <dbReference type="EMBL" id="RNA42511.1"/>
    </source>
</evidence>